<comment type="catalytic activity">
    <reaction evidence="7">
        <text>L-threonyl-[protein] + ATP = O-phospho-L-threonyl-[protein] + ADP + H(+)</text>
        <dbReference type="Rhea" id="RHEA:46608"/>
        <dbReference type="Rhea" id="RHEA-COMP:11060"/>
        <dbReference type="Rhea" id="RHEA-COMP:11605"/>
        <dbReference type="ChEBI" id="CHEBI:15378"/>
        <dbReference type="ChEBI" id="CHEBI:30013"/>
        <dbReference type="ChEBI" id="CHEBI:30616"/>
        <dbReference type="ChEBI" id="CHEBI:61977"/>
        <dbReference type="ChEBI" id="CHEBI:456216"/>
        <dbReference type="EC" id="2.7.11.1"/>
    </reaction>
</comment>
<keyword evidence="2" id="KW-0723">Serine/threonine-protein kinase</keyword>
<dbReference type="InterPro" id="IPR000719">
    <property type="entry name" value="Prot_kinase_dom"/>
</dbReference>
<dbReference type="SUPFAM" id="SSF56112">
    <property type="entry name" value="Protein kinase-like (PK-like)"/>
    <property type="match status" value="1"/>
</dbReference>
<dbReference type="InterPro" id="IPR051334">
    <property type="entry name" value="SRPK"/>
</dbReference>
<dbReference type="Gene3D" id="1.10.510.10">
    <property type="entry name" value="Transferase(Phosphotransferase) domain 1"/>
    <property type="match status" value="1"/>
</dbReference>
<dbReference type="EC" id="2.7.11.1" evidence="1"/>
<dbReference type="SMART" id="SM00220">
    <property type="entry name" value="S_TKc"/>
    <property type="match status" value="1"/>
</dbReference>
<dbReference type="PANTHER" id="PTHR47634:SF9">
    <property type="entry name" value="PROTEIN KINASE DOMAIN-CONTAINING PROTEIN-RELATED"/>
    <property type="match status" value="1"/>
</dbReference>
<dbReference type="AlphaFoldDB" id="A0A9P5NXR8"/>
<keyword evidence="5 11" id="KW-0418">Kinase</keyword>
<evidence type="ECO:0000256" key="5">
    <source>
        <dbReference type="ARBA" id="ARBA00022777"/>
    </source>
</evidence>
<dbReference type="GO" id="GO:0004674">
    <property type="term" value="F:protein serine/threonine kinase activity"/>
    <property type="evidence" value="ECO:0007669"/>
    <property type="project" value="UniProtKB-KW"/>
</dbReference>
<organism evidence="11 12">
    <name type="scientific">Gymnopilus junonius</name>
    <name type="common">Spectacular rustgill mushroom</name>
    <name type="synonym">Gymnopilus spectabilis subsp. junonius</name>
    <dbReference type="NCBI Taxonomy" id="109634"/>
    <lineage>
        <taxon>Eukaryota</taxon>
        <taxon>Fungi</taxon>
        <taxon>Dikarya</taxon>
        <taxon>Basidiomycota</taxon>
        <taxon>Agaricomycotina</taxon>
        <taxon>Agaricomycetes</taxon>
        <taxon>Agaricomycetidae</taxon>
        <taxon>Agaricales</taxon>
        <taxon>Agaricineae</taxon>
        <taxon>Hymenogastraceae</taxon>
        <taxon>Gymnopilus</taxon>
    </lineage>
</organism>
<keyword evidence="3" id="KW-0808">Transferase</keyword>
<evidence type="ECO:0000313" key="11">
    <source>
        <dbReference type="EMBL" id="KAF8910432.1"/>
    </source>
</evidence>
<name>A0A9P5NXR8_GYMJU</name>
<dbReference type="Gene3D" id="3.30.200.20">
    <property type="entry name" value="Phosphorylase Kinase, domain 1"/>
    <property type="match status" value="1"/>
</dbReference>
<dbReference type="GO" id="GO:0050684">
    <property type="term" value="P:regulation of mRNA processing"/>
    <property type="evidence" value="ECO:0007669"/>
    <property type="project" value="TreeGrafter"/>
</dbReference>
<protein>
    <recommendedName>
        <fullName evidence="1">non-specific serine/threonine protein kinase</fullName>
        <ecNumber evidence="1">2.7.11.1</ecNumber>
    </recommendedName>
</protein>
<feature type="domain" description="Protein kinase" evidence="10">
    <location>
        <begin position="51"/>
        <end position="407"/>
    </location>
</feature>
<feature type="binding site" evidence="9">
    <location>
        <position position="81"/>
    </location>
    <ligand>
        <name>ATP</name>
        <dbReference type="ChEBI" id="CHEBI:30616"/>
    </ligand>
</feature>
<dbReference type="InterPro" id="IPR011009">
    <property type="entry name" value="Kinase-like_dom_sf"/>
</dbReference>
<evidence type="ECO:0000256" key="1">
    <source>
        <dbReference type="ARBA" id="ARBA00012513"/>
    </source>
</evidence>
<evidence type="ECO:0000256" key="9">
    <source>
        <dbReference type="PROSITE-ProRule" id="PRU10141"/>
    </source>
</evidence>
<comment type="caution">
    <text evidence="11">The sequence shown here is derived from an EMBL/GenBank/DDBJ whole genome shotgun (WGS) entry which is preliminary data.</text>
</comment>
<evidence type="ECO:0000256" key="8">
    <source>
        <dbReference type="ARBA" id="ARBA00048679"/>
    </source>
</evidence>
<evidence type="ECO:0000256" key="2">
    <source>
        <dbReference type="ARBA" id="ARBA00022527"/>
    </source>
</evidence>
<keyword evidence="4 9" id="KW-0547">Nucleotide-binding</keyword>
<evidence type="ECO:0000256" key="3">
    <source>
        <dbReference type="ARBA" id="ARBA00022679"/>
    </source>
</evidence>
<dbReference type="Pfam" id="PF00069">
    <property type="entry name" value="Pkinase"/>
    <property type="match status" value="1"/>
</dbReference>
<comment type="catalytic activity">
    <reaction evidence="8">
        <text>L-seryl-[protein] + ATP = O-phospho-L-seryl-[protein] + ADP + H(+)</text>
        <dbReference type="Rhea" id="RHEA:17989"/>
        <dbReference type="Rhea" id="RHEA-COMP:9863"/>
        <dbReference type="Rhea" id="RHEA-COMP:11604"/>
        <dbReference type="ChEBI" id="CHEBI:15378"/>
        <dbReference type="ChEBI" id="CHEBI:29999"/>
        <dbReference type="ChEBI" id="CHEBI:30616"/>
        <dbReference type="ChEBI" id="CHEBI:83421"/>
        <dbReference type="ChEBI" id="CHEBI:456216"/>
        <dbReference type="EC" id="2.7.11.1"/>
    </reaction>
</comment>
<dbReference type="PROSITE" id="PS50011">
    <property type="entry name" value="PROTEIN_KINASE_DOM"/>
    <property type="match status" value="1"/>
</dbReference>
<evidence type="ECO:0000259" key="10">
    <source>
        <dbReference type="PROSITE" id="PS50011"/>
    </source>
</evidence>
<dbReference type="GO" id="GO:0000245">
    <property type="term" value="P:spliceosomal complex assembly"/>
    <property type="evidence" value="ECO:0007669"/>
    <property type="project" value="TreeGrafter"/>
</dbReference>
<evidence type="ECO:0000256" key="7">
    <source>
        <dbReference type="ARBA" id="ARBA00047899"/>
    </source>
</evidence>
<sequence length="409" mass="45185">MASETLSPGDLYFDTFGFTEEQTGYSPGGYHPIVIGDILGPSSGGKDSKTYRIINKLGFGSYSTVWLAEKVGEEKGCVAAKVSIAQAQGDVEQHDREATMLESVPRKQFGDDHVLKLLDHFILNGPNGIHSVLVTDVVVPLLQLRDSKRSPLWRKAAARGLVQGVVQLHSAGLVHGDLHLKNIGAAIPELDDQEVDKVVIDLSEHNITVVLPRAAAKQSPSLPAYVISEINLEEYYERITSSEFPRTKILDFGGVHLSGTLPPNFQASKQAVSPEVLFACFVERNDNPHVEPPADIWGVGTAIYEIVTGRALFDHAHMRQLPKRMTEMAGSIPPGWLHWDTNTRGPEPDEVCSEAADKWWASRWGWIRNYCINDSDTDVLILLLRRILVLDAALRPTAEEILGDPWFSQ</sequence>
<dbReference type="GO" id="GO:0005524">
    <property type="term" value="F:ATP binding"/>
    <property type="evidence" value="ECO:0007669"/>
    <property type="project" value="UniProtKB-UniRule"/>
</dbReference>
<evidence type="ECO:0000256" key="4">
    <source>
        <dbReference type="ARBA" id="ARBA00022741"/>
    </source>
</evidence>
<dbReference type="Proteomes" id="UP000724874">
    <property type="component" value="Unassembled WGS sequence"/>
</dbReference>
<proteinExistence type="predicted"/>
<evidence type="ECO:0000313" key="12">
    <source>
        <dbReference type="Proteomes" id="UP000724874"/>
    </source>
</evidence>
<keyword evidence="12" id="KW-1185">Reference proteome</keyword>
<dbReference type="PANTHER" id="PTHR47634">
    <property type="entry name" value="PROTEIN KINASE DOMAIN-CONTAINING PROTEIN-RELATED"/>
    <property type="match status" value="1"/>
</dbReference>
<keyword evidence="6 9" id="KW-0067">ATP-binding</keyword>
<reference evidence="11" key="1">
    <citation type="submission" date="2020-11" db="EMBL/GenBank/DDBJ databases">
        <authorList>
            <consortium name="DOE Joint Genome Institute"/>
            <person name="Ahrendt S."/>
            <person name="Riley R."/>
            <person name="Andreopoulos W."/>
            <person name="LaButti K."/>
            <person name="Pangilinan J."/>
            <person name="Ruiz-duenas F.J."/>
            <person name="Barrasa J.M."/>
            <person name="Sanchez-Garcia M."/>
            <person name="Camarero S."/>
            <person name="Miyauchi S."/>
            <person name="Serrano A."/>
            <person name="Linde D."/>
            <person name="Babiker R."/>
            <person name="Drula E."/>
            <person name="Ayuso-Fernandez I."/>
            <person name="Pacheco R."/>
            <person name="Padilla G."/>
            <person name="Ferreira P."/>
            <person name="Barriuso J."/>
            <person name="Kellner H."/>
            <person name="Castanera R."/>
            <person name="Alfaro M."/>
            <person name="Ramirez L."/>
            <person name="Pisabarro A.G."/>
            <person name="Kuo A."/>
            <person name="Tritt A."/>
            <person name="Lipzen A."/>
            <person name="He G."/>
            <person name="Yan M."/>
            <person name="Ng V."/>
            <person name="Cullen D."/>
            <person name="Martin F."/>
            <person name="Rosso M.-N."/>
            <person name="Henrissat B."/>
            <person name="Hibbett D."/>
            <person name="Martinez A.T."/>
            <person name="Grigoriev I.V."/>
        </authorList>
    </citation>
    <scope>NUCLEOTIDE SEQUENCE</scope>
    <source>
        <strain evidence="11">AH 44721</strain>
    </source>
</reference>
<dbReference type="EMBL" id="JADNYJ010000006">
    <property type="protein sequence ID" value="KAF8910432.1"/>
    <property type="molecule type" value="Genomic_DNA"/>
</dbReference>
<evidence type="ECO:0000256" key="6">
    <source>
        <dbReference type="ARBA" id="ARBA00022840"/>
    </source>
</evidence>
<accession>A0A9P5NXR8</accession>
<dbReference type="InterPro" id="IPR017441">
    <property type="entry name" value="Protein_kinase_ATP_BS"/>
</dbReference>
<gene>
    <name evidence="11" type="ORF">CPB84DRAFT_1672654</name>
</gene>
<dbReference type="OrthoDB" id="5979581at2759"/>
<dbReference type="PROSITE" id="PS00107">
    <property type="entry name" value="PROTEIN_KINASE_ATP"/>
    <property type="match status" value="1"/>
</dbReference>